<dbReference type="InterPro" id="IPR000871">
    <property type="entry name" value="Beta-lactam_class-A"/>
</dbReference>
<dbReference type="InterPro" id="IPR045155">
    <property type="entry name" value="Beta-lactam_cat"/>
</dbReference>
<reference evidence="2 3" key="1">
    <citation type="submission" date="2015-11" db="EMBL/GenBank/DDBJ databases">
        <title>Bacillus caseinolyticus sp nov.</title>
        <authorList>
            <person name="Dastager S.G."/>
            <person name="Mawlankar R."/>
        </authorList>
    </citation>
    <scope>NUCLEOTIDE SEQUENCE [LARGE SCALE GENOMIC DNA]</scope>
    <source>
        <strain evidence="2 3">SGD-V-76</strain>
    </source>
</reference>
<feature type="domain" description="Beta-lactamase class A catalytic" evidence="1">
    <location>
        <begin position="9"/>
        <end position="211"/>
    </location>
</feature>
<dbReference type="SUPFAM" id="SSF56601">
    <property type="entry name" value="beta-lactamase/transpeptidase-like"/>
    <property type="match status" value="1"/>
</dbReference>
<evidence type="ECO:0000259" key="1">
    <source>
        <dbReference type="Pfam" id="PF13354"/>
    </source>
</evidence>
<evidence type="ECO:0000313" key="2">
    <source>
        <dbReference type="EMBL" id="KSU86743.1"/>
    </source>
</evidence>
<dbReference type="GO" id="GO:0008800">
    <property type="term" value="F:beta-lactamase activity"/>
    <property type="evidence" value="ECO:0007669"/>
    <property type="project" value="InterPro"/>
</dbReference>
<keyword evidence="3" id="KW-1185">Reference proteome</keyword>
<dbReference type="InterPro" id="IPR012338">
    <property type="entry name" value="Beta-lactam/transpept-like"/>
</dbReference>
<dbReference type="PANTHER" id="PTHR35333:SF3">
    <property type="entry name" value="BETA-LACTAMASE-TYPE TRANSPEPTIDASE FOLD CONTAINING PROTEIN"/>
    <property type="match status" value="1"/>
</dbReference>
<organism evidence="2 3">
    <name type="scientific">Priestia veravalensis</name>
    <dbReference type="NCBI Taxonomy" id="1414648"/>
    <lineage>
        <taxon>Bacteria</taxon>
        <taxon>Bacillati</taxon>
        <taxon>Bacillota</taxon>
        <taxon>Bacilli</taxon>
        <taxon>Bacillales</taxon>
        <taxon>Bacillaceae</taxon>
        <taxon>Priestia</taxon>
    </lineage>
</organism>
<dbReference type="EMBL" id="LNQP01000068">
    <property type="protein sequence ID" value="KSU86743.1"/>
    <property type="molecule type" value="Genomic_DNA"/>
</dbReference>
<name>A0A0V8JI71_9BACI</name>
<sequence>MSYLFETPEERIEQGATNVYPSASTIKLLIAVEACRQIDSGVILVQQTIAVKQSDLVGGDGILHVYPYLPTVTVKELVLLMLILSDNTATNMLIDLLGQDRIQACINDLGLENTQLNRQMMDIQASAEGRDNVITAADLLTCLKVLYREDVLSKDSRDFLKGSLLNQRMRDKLPSMLNEECFILNKPGHLRGITHDCGVLFTHHKRCYAVVLIDGLEHNEYGRRLIADLGRIISEVLTQ</sequence>
<dbReference type="GO" id="GO:0030655">
    <property type="term" value="P:beta-lactam antibiotic catabolic process"/>
    <property type="evidence" value="ECO:0007669"/>
    <property type="project" value="InterPro"/>
</dbReference>
<dbReference type="Pfam" id="PF13354">
    <property type="entry name" value="Beta-lactamase2"/>
    <property type="match status" value="1"/>
</dbReference>
<gene>
    <name evidence="2" type="ORF">AS180_16855</name>
</gene>
<dbReference type="Gene3D" id="3.40.710.10">
    <property type="entry name" value="DD-peptidase/beta-lactamase superfamily"/>
    <property type="match status" value="1"/>
</dbReference>
<dbReference type="Proteomes" id="UP000053681">
    <property type="component" value="Unassembled WGS sequence"/>
</dbReference>
<dbReference type="AlphaFoldDB" id="A0A0V8JI71"/>
<proteinExistence type="predicted"/>
<dbReference type="PANTHER" id="PTHR35333">
    <property type="entry name" value="BETA-LACTAMASE"/>
    <property type="match status" value="1"/>
</dbReference>
<evidence type="ECO:0000313" key="3">
    <source>
        <dbReference type="Proteomes" id="UP000053681"/>
    </source>
</evidence>
<dbReference type="GO" id="GO:0046677">
    <property type="term" value="P:response to antibiotic"/>
    <property type="evidence" value="ECO:0007669"/>
    <property type="project" value="InterPro"/>
</dbReference>
<protein>
    <recommendedName>
        <fullName evidence="1">Beta-lactamase class A catalytic domain-containing protein</fullName>
    </recommendedName>
</protein>
<accession>A0A0V8JI71</accession>
<comment type="caution">
    <text evidence="2">The sequence shown here is derived from an EMBL/GenBank/DDBJ whole genome shotgun (WGS) entry which is preliminary data.</text>
</comment>